<sequence length="103" mass="11424">MRPSCISIVCLVLFAFCSVDGSDLSQSPDKCCFSFSNTRIPVKQVESYHTTHLLCSGNGVIFITKAQREICTNPTEKWVQRLMKLVDNQNMKQMTEAGSGDSA</sequence>
<dbReference type="EMBL" id="BX957287">
    <property type="status" value="NOT_ANNOTATED_CDS"/>
    <property type="molecule type" value="Genomic_DNA"/>
</dbReference>
<evidence type="ECO:0000256" key="1">
    <source>
        <dbReference type="ARBA" id="ARBA00004613"/>
    </source>
</evidence>
<comment type="similarity">
    <text evidence="2 9">Belongs to the intercrine beta (chemokine CC) family.</text>
</comment>
<keyword evidence="6" id="KW-1015">Disulfide bond</keyword>
<dbReference type="ZFIN" id="ZDB-GENE-041014-167">
    <property type="gene designation" value="ccl38a.5"/>
</dbReference>
<evidence type="ECO:0000256" key="6">
    <source>
        <dbReference type="ARBA" id="ARBA00023157"/>
    </source>
</evidence>
<evidence type="ECO:0000256" key="9">
    <source>
        <dbReference type="RuleBase" id="RU361150"/>
    </source>
</evidence>
<dbReference type="SUPFAM" id="SSF54117">
    <property type="entry name" value="Interleukin 8-like chemokines"/>
    <property type="match status" value="1"/>
</dbReference>
<dbReference type="PANTHER" id="PTHR12015">
    <property type="entry name" value="SMALL INDUCIBLE CYTOKINE A"/>
    <property type="match status" value="1"/>
</dbReference>
<evidence type="ECO:0000313" key="13">
    <source>
        <dbReference type="RefSeq" id="NP_001025344.1"/>
    </source>
</evidence>
<dbReference type="Proteomes" id="UP000000437">
    <property type="component" value="Chromosome 20"/>
</dbReference>
<keyword evidence="12" id="KW-1185">Reference proteome</keyword>
<dbReference type="GeneTree" id="ENSGT01100000263482"/>
<keyword evidence="3 9" id="KW-0202">Cytokine</keyword>
<dbReference type="PANTHER" id="PTHR12015:SF183">
    <property type="entry name" value="C-C MOTIF CHEMOKINE 3"/>
    <property type="match status" value="1"/>
</dbReference>
<dbReference type="InterPro" id="IPR036048">
    <property type="entry name" value="Interleukin_8-like_sf"/>
</dbReference>
<dbReference type="InterPro" id="IPR000827">
    <property type="entry name" value="Chemokine_CC_CS"/>
</dbReference>
<dbReference type="GO" id="GO:0008009">
    <property type="term" value="F:chemokine activity"/>
    <property type="evidence" value="ECO:0007669"/>
    <property type="project" value="InterPro"/>
</dbReference>
<accession>A0A8M1N7B4</accession>
<dbReference type="PhylomeDB" id="Q5TYQ0"/>
<reference evidence="13" key="13">
    <citation type="submission" date="2025-04" db="UniProtKB">
        <authorList>
            <consortium name="RefSeq"/>
        </authorList>
    </citation>
    <scope>IDENTIFICATION</scope>
    <source>
        <strain evidence="13">Tuebingen</strain>
    </source>
</reference>
<accession>Q5TYQ0</accession>
<dbReference type="CDD" id="cd00272">
    <property type="entry name" value="Chemokine_CC"/>
    <property type="match status" value="1"/>
</dbReference>
<dbReference type="Ensembl" id="ENSDART00000061311.5">
    <property type="protein sequence ID" value="ENSDARP00000061310.4"/>
    <property type="gene ID" value="ENSDARG00000041835.5"/>
</dbReference>
<evidence type="ECO:0000256" key="7">
    <source>
        <dbReference type="ARBA" id="ARBA00044740"/>
    </source>
</evidence>
<evidence type="ECO:0000256" key="3">
    <source>
        <dbReference type="ARBA" id="ARBA00022514"/>
    </source>
</evidence>
<protein>
    <recommendedName>
        <fullName evidence="9">C-C motif chemokine</fullName>
    </recommendedName>
</protein>
<reference evidence="13" key="9">
    <citation type="journal article" date="2022" name="Exp. Mol. Med.">
        <title>Leukocyte invasion of the brain after peripheral trauma in zebrafish (Danio rerio).</title>
        <authorList>
            <person name="Chen X.K."/>
            <person name="Kwan J.S."/>
            <person name="Wong G.T."/>
            <person name="Yi Z.N."/>
            <person name="Ma A.C."/>
            <person name="Chang R.C."/>
        </authorList>
    </citation>
    <scope>NUCLEOTIDE SEQUENCE</scope>
    <source>
        <strain evidence="13">Tuebingen</strain>
    </source>
</reference>
<dbReference type="GeneID" id="563208"/>
<proteinExistence type="inferred from homology"/>
<evidence type="ECO:0000313" key="11">
    <source>
        <dbReference type="Ensembl" id="ENSDARP00000061310"/>
    </source>
</evidence>
<dbReference type="Gene3D" id="2.40.50.40">
    <property type="match status" value="1"/>
</dbReference>
<evidence type="ECO:0000256" key="8">
    <source>
        <dbReference type="ARBA" id="ARBA00046726"/>
    </source>
</evidence>
<dbReference type="AlphaFoldDB" id="Q5TYQ0"/>
<reference evidence="13" key="3">
    <citation type="journal article" date="2013" name="Genes Cells">
        <title>Systematic classification of vertebrate chemokines based on conserved synteny and evolutionary history.</title>
        <authorList>
            <person name="Nomiyama H."/>
            <person name="Osada N."/>
            <person name="Yoshie O."/>
        </authorList>
    </citation>
    <scope>NUCLEOTIDE SEQUENCE</scope>
    <source>
        <strain evidence="13">Tuebingen</strain>
    </source>
</reference>
<reference evidence="13" key="10">
    <citation type="journal article" date="2022" name="Front. Pharmacol.">
        <title>Tibetan medicine salidroside improves host anti-mycobacterial response by boosting inflammatory cytokine production in zebrafish.</title>
        <authorList>
            <person name="He S."/>
            <person name="Fan H."/>
            <person name="Sun B."/>
            <person name="Yang M."/>
            <person name="Liu H."/>
            <person name="Yang J."/>
            <person name="Liu J."/>
            <person name="Luo S."/>
            <person name="Chen Z."/>
            <person name="Zhou J."/>
            <person name="Xia L."/>
            <person name="Zhang S."/>
            <person name="Yan B."/>
        </authorList>
    </citation>
    <scope>NUCLEOTIDE SEQUENCE</scope>
    <source>
        <strain evidence="13">Tuebingen</strain>
    </source>
</reference>
<keyword evidence="9" id="KW-0145">Chemotaxis</keyword>
<reference evidence="13" key="1">
    <citation type="journal article" date="2006" name="Genomics">
        <title>CC chemokines in zebrafish: evidence for extensive intrachromosomal gene duplications.</title>
        <authorList>
            <person name="Peatman E."/>
            <person name="Liu Z."/>
        </authorList>
    </citation>
    <scope>NUCLEOTIDE SEQUENCE</scope>
    <source>
        <strain evidence="13">Tuebingen</strain>
    </source>
</reference>
<feature type="signal peptide" evidence="9">
    <location>
        <begin position="1"/>
        <end position="21"/>
    </location>
</feature>
<dbReference type="Pfam" id="PF00048">
    <property type="entry name" value="IL8"/>
    <property type="match status" value="1"/>
</dbReference>
<dbReference type="PaxDb" id="7955-ENSDARP00000061310"/>
<reference evidence="13" key="6">
    <citation type="journal article" date="2014" name="J. Immunol.">
        <title>Contrasted innate responses to two viruses in zebrafish: insights into the ancestral repertoire of vertebrate IFN-stimulated genes.</title>
        <authorList>
            <person name="Briolat V."/>
            <person name="Jouneau L."/>
            <person name="Carvalho R."/>
            <person name="Palha N."/>
            <person name="Langevin C."/>
            <person name="Herbomel P."/>
            <person name="Schwartz O."/>
            <person name="Spaink H.P."/>
            <person name="Levraud J.P."/>
            <person name="Boudinot P."/>
        </authorList>
    </citation>
    <scope>NUCLEOTIDE SEQUENCE</scope>
    <source>
        <strain evidence="13">Tuebingen</strain>
    </source>
</reference>
<comment type="subcellular location">
    <subcellularLocation>
        <location evidence="1 9">Secreted</location>
    </subcellularLocation>
</comment>
<comment type="function">
    <text evidence="7">Monokine with inflammatory and chemokinetic properties. Binds to CCR1, CCR4 and CCR5. One of the major HIV-suppressive factors produced by CD8+ T-cells. Recombinant MIP-1-alpha induces a dose-dependent inhibition of different strains of HIV-1, HIV-2, and simian immunodeficiency virus (SIV).</text>
</comment>
<dbReference type="SMART" id="SM00199">
    <property type="entry name" value="SCY"/>
    <property type="match status" value="1"/>
</dbReference>
<dbReference type="KEGG" id="dre:563208"/>
<reference evidence="13" key="11">
    <citation type="journal article" date="2022" name="Zebrafish">
        <title>Zebrafish Heme Oxygenase 1a Is Necessary for Normal Development and Macrophage Migration.</title>
        <authorList>
            <person name="Luo K."/>
            <person name="Ogawa M."/>
            <person name="Ayer A."/>
            <person name="Britton W.J."/>
            <person name="Stocker R."/>
            <person name="Kikuchi K."/>
            <person name="Oehlers S.H."/>
        </authorList>
    </citation>
    <scope>NUCLEOTIDE SEQUENCE</scope>
    <source>
        <strain evidence="13">Tuebingen</strain>
    </source>
</reference>
<dbReference type="Bgee" id="ENSDARG00000041835">
    <property type="expression patterns" value="Expressed in pharyngeal gill and 14 other cell types or tissues"/>
</dbReference>
<evidence type="ECO:0000256" key="5">
    <source>
        <dbReference type="ARBA" id="ARBA00022729"/>
    </source>
</evidence>
<dbReference type="CTD" id="563208"/>
<dbReference type="FunFam" id="2.40.50.40:FF:000074">
    <property type="entry name" value="C-C motif chemokine"/>
    <property type="match status" value="1"/>
</dbReference>
<evidence type="ECO:0000256" key="4">
    <source>
        <dbReference type="ARBA" id="ARBA00022525"/>
    </source>
</evidence>
<dbReference type="OrthoDB" id="9447832at2759"/>
<organism evidence="11">
    <name type="scientific">Danio rerio</name>
    <name type="common">Zebrafish</name>
    <name type="synonym">Brachydanio rerio</name>
    <dbReference type="NCBI Taxonomy" id="7955"/>
    <lineage>
        <taxon>Eukaryota</taxon>
        <taxon>Metazoa</taxon>
        <taxon>Chordata</taxon>
        <taxon>Craniata</taxon>
        <taxon>Vertebrata</taxon>
        <taxon>Euteleostomi</taxon>
        <taxon>Actinopterygii</taxon>
        <taxon>Neopterygii</taxon>
        <taxon>Teleostei</taxon>
        <taxon>Ostariophysi</taxon>
        <taxon>Cypriniformes</taxon>
        <taxon>Danionidae</taxon>
        <taxon>Danioninae</taxon>
        <taxon>Danio</taxon>
    </lineage>
</organism>
<reference evidence="11 12" key="4">
    <citation type="journal article" date="2013" name="Nature">
        <title>The zebrafish reference genome sequence and its relationship to the human genome.</title>
        <authorList>
            <consortium name="Genome Reference Consortium Zebrafish"/>
            <person name="Howe K."/>
            <person name="Clark M.D."/>
            <person name="Torroja C.F."/>
            <person name="Torrance J."/>
            <person name="Berthelot C."/>
            <person name="Muffato M."/>
            <person name="Collins J.E."/>
            <person name="Humphray S."/>
            <person name="McLaren K."/>
            <person name="Matthews L."/>
            <person name="McLaren S."/>
            <person name="Sealy I."/>
            <person name="Caccamo M."/>
            <person name="Churcher C."/>
            <person name="Scott C."/>
            <person name="Barrett J.C."/>
            <person name="Koch R."/>
            <person name="Rauch G.J."/>
            <person name="White S."/>
            <person name="Chow W."/>
            <person name="Kilian B."/>
            <person name="Quintais L.T."/>
            <person name="Guerra-Assuncao J.A."/>
            <person name="Zhou Y."/>
            <person name="Gu Y."/>
            <person name="Yen J."/>
            <person name="Vogel J.H."/>
            <person name="Eyre T."/>
            <person name="Redmond S."/>
            <person name="Banerjee R."/>
            <person name="Chi J."/>
            <person name="Fu B."/>
            <person name="Langley E."/>
            <person name="Maguire S.F."/>
            <person name="Laird G.K."/>
            <person name="Lloyd D."/>
            <person name="Kenyon E."/>
            <person name="Donaldson S."/>
            <person name="Sehra H."/>
            <person name="Almeida-King J."/>
            <person name="Loveland J."/>
            <person name="Trevanion S."/>
            <person name="Jones M."/>
            <person name="Quail M."/>
            <person name="Willey D."/>
            <person name="Hunt A."/>
            <person name="Burton J."/>
            <person name="Sims S."/>
            <person name="McLay K."/>
            <person name="Plumb B."/>
            <person name="Davis J."/>
            <person name="Clee C."/>
            <person name="Oliver K."/>
            <person name="Clark R."/>
            <person name="Riddle C."/>
            <person name="Elliot D."/>
            <person name="Eliott D."/>
            <person name="Threadgold G."/>
            <person name="Harden G."/>
            <person name="Ware D."/>
            <person name="Begum S."/>
            <person name="Mortimore B."/>
            <person name="Mortimer B."/>
            <person name="Kerry G."/>
            <person name="Heath P."/>
            <person name="Phillimore B."/>
            <person name="Tracey A."/>
            <person name="Corby N."/>
            <person name="Dunn M."/>
            <person name="Johnson C."/>
            <person name="Wood J."/>
            <person name="Clark S."/>
            <person name="Pelan S."/>
            <person name="Griffiths G."/>
            <person name="Smith M."/>
            <person name="Glithero R."/>
            <person name="Howden P."/>
            <person name="Barker N."/>
            <person name="Lloyd C."/>
            <person name="Stevens C."/>
            <person name="Harley J."/>
            <person name="Holt K."/>
            <person name="Panagiotidis G."/>
            <person name="Lovell J."/>
            <person name="Beasley H."/>
            <person name="Henderson C."/>
            <person name="Gordon D."/>
            <person name="Auger K."/>
            <person name="Wright D."/>
            <person name="Collins J."/>
            <person name="Raisen C."/>
            <person name="Dyer L."/>
            <person name="Leung K."/>
            <person name="Robertson L."/>
            <person name="Ambridge K."/>
            <person name="Leongamornlert D."/>
            <person name="McGuire S."/>
            <person name="Gilderthorp R."/>
            <person name="Griffiths C."/>
            <person name="Manthravadi D."/>
            <person name="Nichol S."/>
            <person name="Barker G."/>
            <person name="Whitehead S."/>
            <person name="Kay M."/>
            <person name="Brown J."/>
            <person name="Murnane C."/>
            <person name="Gray E."/>
            <person name="Humphries M."/>
            <person name="Sycamore N."/>
            <person name="Barker D."/>
            <person name="Saunders D."/>
            <person name="Wallis J."/>
            <person name="Babbage A."/>
            <person name="Hammond S."/>
            <person name="Mashreghi-Mohammadi M."/>
            <person name="Barr L."/>
            <person name="Martin S."/>
            <person name="Wray P."/>
            <person name="Ellington A."/>
            <person name="Matthews N."/>
            <person name="Ellwood M."/>
            <person name="Woodmansey R."/>
            <person name="Clark G."/>
            <person name="Cooper J."/>
            <person name="Cooper J."/>
            <person name="Tromans A."/>
            <person name="Grafham D."/>
            <person name="Skuce C."/>
            <person name="Pandian R."/>
            <person name="Andrews R."/>
            <person name="Harrison E."/>
            <person name="Kimberley A."/>
            <person name="Garnett J."/>
            <person name="Fosker N."/>
            <person name="Hall R."/>
            <person name="Garner P."/>
            <person name="Kelly D."/>
            <person name="Bird C."/>
            <person name="Palmer S."/>
            <person name="Gehring I."/>
            <person name="Berger A."/>
            <person name="Dooley C.M."/>
            <person name="Ersan-Urun Z."/>
            <person name="Eser C."/>
            <person name="Geiger H."/>
            <person name="Geisler M."/>
            <person name="Karotki L."/>
            <person name="Kirn A."/>
            <person name="Konantz J."/>
            <person name="Konantz M."/>
            <person name="Oberlander M."/>
            <person name="Rudolph-Geiger S."/>
            <person name="Teucke M."/>
            <person name="Lanz C."/>
            <person name="Raddatz G."/>
            <person name="Osoegawa K."/>
            <person name="Zhu B."/>
            <person name="Rapp A."/>
            <person name="Widaa S."/>
            <person name="Langford C."/>
            <person name="Yang F."/>
            <person name="Schuster S.C."/>
            <person name="Carter N.P."/>
            <person name="Harrow J."/>
            <person name="Ning Z."/>
            <person name="Herrero J."/>
            <person name="Searle S.M."/>
            <person name="Enright A."/>
            <person name="Geisler R."/>
            <person name="Plasterk R.H."/>
            <person name="Lee C."/>
            <person name="Westerfield M."/>
            <person name="de Jong P.J."/>
            <person name="Zon L.I."/>
            <person name="Postlethwait J.H."/>
            <person name="Nusslein-Volhard C."/>
            <person name="Hubbard T.J."/>
            <person name="Roest Crollius H."/>
            <person name="Rogers J."/>
            <person name="Stemple D.L."/>
        </authorList>
    </citation>
    <scope>NUCLEOTIDE SEQUENCE [LARGE SCALE GENOMIC DNA]</scope>
    <source>
        <strain evidence="11">Tuebingen</strain>
    </source>
</reference>
<dbReference type="RefSeq" id="NP_001025344.1">
    <property type="nucleotide sequence ID" value="NM_001030173.1"/>
</dbReference>
<dbReference type="GO" id="GO:0006955">
    <property type="term" value="P:immune response"/>
    <property type="evidence" value="ECO:0007669"/>
    <property type="project" value="InterPro"/>
</dbReference>
<dbReference type="SMR" id="Q5TYQ0"/>
<name>Q5TYQ0_DANRE</name>
<keyword evidence="5 9" id="KW-0732">Signal</keyword>
<evidence type="ECO:0000259" key="10">
    <source>
        <dbReference type="SMART" id="SM00199"/>
    </source>
</evidence>
<reference evidence="13" key="7">
    <citation type="journal article" date="2014" name="Nature">
        <title>Mycobacteria manipulate macrophage recruitment through coordinated use of membrane lipids.</title>
        <authorList>
            <person name="Cambier C.J."/>
            <person name="Takaki K.K."/>
            <person name="Larson R.P."/>
            <person name="Hernandez R.E."/>
            <person name="Tobin D.M."/>
            <person name="Urdahl K.B."/>
            <person name="Cosma C.L."/>
            <person name="Ramakrishnan L."/>
        </authorList>
    </citation>
    <scope>NUCLEOTIDE SEQUENCE</scope>
    <source>
        <strain evidence="13">Tuebingen</strain>
    </source>
</reference>
<dbReference type="AGR" id="ZFIN:ZDB-GENE-041014-167"/>
<keyword evidence="4 9" id="KW-0964">Secreted</keyword>
<evidence type="ECO:0000256" key="2">
    <source>
        <dbReference type="ARBA" id="ARBA00010868"/>
    </source>
</evidence>
<dbReference type="eggNOG" id="ENOG502S8M4">
    <property type="taxonomic scope" value="Eukaryota"/>
</dbReference>
<comment type="subunit">
    <text evidence="8">Self-associates. Also heterodimer of MIP-1-alpha(4-69) and MIP-1-beta(3-69). Interacts with CCR1.</text>
</comment>
<dbReference type="STRING" id="7955.ENSDARP00000061310"/>
<reference evidence="13" key="12">
    <citation type="journal article" date="2023" name="Molecules">
        <title>Taurocholic Acid and Glycocholic Acid Inhibit Inflammation and Activate Farnesoid X Receptor Expression in LPS-Stimulated Zebrafish and Macrophages.</title>
        <authorList>
            <person name="Ge X."/>
            <person name="Huang S."/>
            <person name="Ren C."/>
            <person name="Zhao L."/>
        </authorList>
    </citation>
    <scope>NUCLEOTIDE SEQUENCE</scope>
    <source>
        <strain evidence="13">Tuebingen</strain>
    </source>
</reference>
<reference evidence="13" key="2">
    <citation type="journal article" date="2008" name="BMC Genomics">
        <title>Extensive expansion and diversification of the chemokine gene family in zebrafish: identification of a novel chemokine subfamily CX.</title>
        <authorList>
            <person name="Nomiyama H."/>
            <person name="Hieshima K."/>
            <person name="Osada N."/>
            <person name="Kato-Unoki Y."/>
            <person name="Otsuka-Ono K."/>
            <person name="Takegawa S."/>
            <person name="Izawa T."/>
            <person name="Yoshizawa A."/>
            <person name="Kikuchi Y."/>
            <person name="Tanase S."/>
            <person name="Miura R."/>
            <person name="Kusuda J."/>
            <person name="Nakao M."/>
            <person name="Yoshie O."/>
        </authorList>
    </citation>
    <scope>NUCLEOTIDE SEQUENCE</scope>
    <source>
        <strain evidence="13">Tuebingen</strain>
    </source>
</reference>
<evidence type="ECO:0000313" key="14">
    <source>
        <dbReference type="ZFIN" id="ZDB-GENE-041014-167"/>
    </source>
</evidence>
<dbReference type="GO" id="GO:0005615">
    <property type="term" value="C:extracellular space"/>
    <property type="evidence" value="ECO:0007669"/>
    <property type="project" value="UniProtKB-KW"/>
</dbReference>
<dbReference type="HOGENOM" id="CLU_141716_6_0_1"/>
<reference evidence="13" key="8">
    <citation type="journal article" date="2020" name="Sci. Adv.">
        <title>RIPK3-mediated inflammation is a conserved beta cell response to ER stress.</title>
        <authorList>
            <person name="Yang B."/>
            <person name="Maddison L.A."/>
            <person name="Zaborska K.E."/>
            <person name="Dai C."/>
            <person name="Yin L."/>
            <person name="Tang Z."/>
            <person name="Zang L."/>
            <person name="Jacobson D.A."/>
            <person name="Powers A.C."/>
            <person name="Chen W."/>
        </authorList>
    </citation>
    <scope>NUCLEOTIDE SEQUENCE</scope>
    <source>
        <strain evidence="13">Tuebingen</strain>
    </source>
</reference>
<feature type="chain" id="PRO_5035034349" description="C-C motif chemokine" evidence="9 13">
    <location>
        <begin position="22"/>
        <end position="103"/>
    </location>
</feature>
<dbReference type="OMA" id="HTPPTCC"/>
<gene>
    <name evidence="11 13 14" type="primary">ccl38a.5</name>
    <name evidence="13" type="synonym">ccl2</name>
    <name evidence="13" type="synonym">si:dkeyp-59a8.2</name>
</gene>
<dbReference type="InterPro" id="IPR001811">
    <property type="entry name" value="Chemokine_IL8-like_dom"/>
</dbReference>
<reference evidence="11" key="5">
    <citation type="submission" date="2013-08" db="UniProtKB">
        <authorList>
            <consortium name="Ensembl"/>
        </authorList>
    </citation>
    <scope>IDENTIFICATION</scope>
    <source>
        <strain evidence="11">Tuebingen</strain>
    </source>
</reference>
<evidence type="ECO:0000313" key="12">
    <source>
        <dbReference type="Proteomes" id="UP000000437"/>
    </source>
</evidence>
<dbReference type="InterPro" id="IPR039809">
    <property type="entry name" value="Chemokine_b/g/d"/>
</dbReference>
<dbReference type="PROSITE" id="PS00472">
    <property type="entry name" value="SMALL_CYTOKINES_CC"/>
    <property type="match status" value="1"/>
</dbReference>
<feature type="domain" description="Chemokine interleukin-8-like" evidence="10">
    <location>
        <begin position="28"/>
        <end position="86"/>
    </location>
</feature>